<dbReference type="AlphaFoldDB" id="A0A2I1KS84"/>
<feature type="chain" id="PRO_5014151681" evidence="5">
    <location>
        <begin position="50"/>
        <end position="249"/>
    </location>
</feature>
<evidence type="ECO:0000313" key="7">
    <source>
        <dbReference type="EMBL" id="PKY98468.1"/>
    </source>
</evidence>
<evidence type="ECO:0000313" key="8">
    <source>
        <dbReference type="Proteomes" id="UP000234778"/>
    </source>
</evidence>
<evidence type="ECO:0000256" key="3">
    <source>
        <dbReference type="ARBA" id="ARBA00022801"/>
    </source>
</evidence>
<feature type="signal peptide" evidence="5">
    <location>
        <begin position="1"/>
        <end position="49"/>
    </location>
</feature>
<dbReference type="SUPFAM" id="SSF54001">
    <property type="entry name" value="Cysteine proteinases"/>
    <property type="match status" value="1"/>
</dbReference>
<keyword evidence="2" id="KW-0645">Protease</keyword>
<accession>A0A2I1KS84</accession>
<keyword evidence="3" id="KW-0378">Hydrolase</keyword>
<keyword evidence="4" id="KW-0788">Thiol protease</keyword>
<dbReference type="PANTHER" id="PTHR47053:SF1">
    <property type="entry name" value="MUREIN DD-ENDOPEPTIDASE MEPH-RELATED"/>
    <property type="match status" value="1"/>
</dbReference>
<gene>
    <name evidence="7" type="ORF">CYJ26_07705</name>
</gene>
<organism evidence="7 8">
    <name type="scientific">Actinomyces urogenitalis</name>
    <dbReference type="NCBI Taxonomy" id="103621"/>
    <lineage>
        <taxon>Bacteria</taxon>
        <taxon>Bacillati</taxon>
        <taxon>Actinomycetota</taxon>
        <taxon>Actinomycetes</taxon>
        <taxon>Actinomycetales</taxon>
        <taxon>Actinomycetaceae</taxon>
        <taxon>Actinomyces</taxon>
    </lineage>
</organism>
<dbReference type="PANTHER" id="PTHR47053">
    <property type="entry name" value="MUREIN DD-ENDOPEPTIDASE MEPH-RELATED"/>
    <property type="match status" value="1"/>
</dbReference>
<evidence type="ECO:0000259" key="6">
    <source>
        <dbReference type="PROSITE" id="PS51935"/>
    </source>
</evidence>
<protein>
    <submittedName>
        <fullName evidence="7">NlpC/P60 family protein</fullName>
    </submittedName>
</protein>
<dbReference type="InterPro" id="IPR000064">
    <property type="entry name" value="NLP_P60_dom"/>
</dbReference>
<dbReference type="EMBL" id="PKHA01000007">
    <property type="protein sequence ID" value="PKY98468.1"/>
    <property type="molecule type" value="Genomic_DNA"/>
</dbReference>
<sequence length="249" mass="24402">MTTSTSARHRKAARPLTPIATVAPAARRGMAVAASSGLALTMLASGANAAGATEASASAGSLEAAGVGAIAAQARDALATNEVITAGEVATLADVEAVAEVSVAAPQAPAAEAETEATTTQETAEAAAPAVAVAAPENASASSIVAIALQYQGVPYVSGGTTPAGWDCSGFVQYVYAQAGISLPRTSYAQGAAGTLVSAAEAQPGDIVYYGHHVGIYVGNGMMIDAGTPSTGTVYRAVYGSPIGYVRIG</sequence>
<dbReference type="Gene3D" id="3.90.1720.10">
    <property type="entry name" value="endopeptidase domain like (from Nostoc punctiforme)"/>
    <property type="match status" value="1"/>
</dbReference>
<dbReference type="PROSITE" id="PS51935">
    <property type="entry name" value="NLPC_P60"/>
    <property type="match status" value="1"/>
</dbReference>
<proteinExistence type="inferred from homology"/>
<evidence type="ECO:0000256" key="1">
    <source>
        <dbReference type="ARBA" id="ARBA00007074"/>
    </source>
</evidence>
<keyword evidence="5" id="KW-0732">Signal</keyword>
<evidence type="ECO:0000256" key="4">
    <source>
        <dbReference type="ARBA" id="ARBA00022807"/>
    </source>
</evidence>
<feature type="domain" description="NlpC/P60" evidence="6">
    <location>
        <begin position="138"/>
        <end position="249"/>
    </location>
</feature>
<dbReference type="InterPro" id="IPR051202">
    <property type="entry name" value="Peptidase_C40"/>
</dbReference>
<reference evidence="7 8" key="1">
    <citation type="submission" date="2017-12" db="EMBL/GenBank/DDBJ databases">
        <title>Phylogenetic diversity of female urinary microbiome.</title>
        <authorList>
            <person name="Thomas-White K."/>
            <person name="Wolfe A.J."/>
        </authorList>
    </citation>
    <scope>NUCLEOTIDE SEQUENCE [LARGE SCALE GENOMIC DNA]</scope>
    <source>
        <strain evidence="7 8">UMB0319</strain>
    </source>
</reference>
<dbReference type="GO" id="GO:0008234">
    <property type="term" value="F:cysteine-type peptidase activity"/>
    <property type="evidence" value="ECO:0007669"/>
    <property type="project" value="UniProtKB-KW"/>
</dbReference>
<comment type="similarity">
    <text evidence="1">Belongs to the peptidase C40 family.</text>
</comment>
<comment type="caution">
    <text evidence="7">The sequence shown here is derived from an EMBL/GenBank/DDBJ whole genome shotgun (WGS) entry which is preliminary data.</text>
</comment>
<name>A0A2I1KS84_9ACTO</name>
<dbReference type="RefSeq" id="WP_006547587.1">
    <property type="nucleotide sequence ID" value="NZ_CP136961.1"/>
</dbReference>
<dbReference type="InterPro" id="IPR038765">
    <property type="entry name" value="Papain-like_cys_pep_sf"/>
</dbReference>
<dbReference type="GO" id="GO:0006508">
    <property type="term" value="P:proteolysis"/>
    <property type="evidence" value="ECO:0007669"/>
    <property type="project" value="UniProtKB-KW"/>
</dbReference>
<dbReference type="Pfam" id="PF00877">
    <property type="entry name" value="NLPC_P60"/>
    <property type="match status" value="1"/>
</dbReference>
<dbReference type="Proteomes" id="UP000234778">
    <property type="component" value="Unassembled WGS sequence"/>
</dbReference>
<dbReference type="GeneID" id="81708814"/>
<evidence type="ECO:0000256" key="2">
    <source>
        <dbReference type="ARBA" id="ARBA00022670"/>
    </source>
</evidence>
<evidence type="ECO:0000256" key="5">
    <source>
        <dbReference type="SAM" id="SignalP"/>
    </source>
</evidence>